<comment type="caution">
    <text evidence="2">The sequence shown here is derived from an EMBL/GenBank/DDBJ whole genome shotgun (WGS) entry which is preliminary data.</text>
</comment>
<protein>
    <recommendedName>
        <fullName evidence="4">SusD/RagB family nutrient-binding outer membrane lipoprotein</fullName>
    </recommendedName>
</protein>
<name>A0A8J2XT24_9BACT</name>
<sequence length="524" mass="57008">MRLSIKIIIAFLILAASTSCKKRFEAFYVNNNKPTSVPPSLLFNGILNQMLDAPGGQIDRTNQYQIQNNSYFGNNQYTFGSGDNYYPTLTSVVDMQQEALASGLAAVNPYEALGKFFKAWFFTKMSLEMGDIPLTQALGGLGNLTPSYDPQKTVFKNVLLWLDSANTDLAALVAKGDQSLTGDIYLGNNLTAWRKVVNSFRLRVLLHLSRKVSSDPDLQVAQQFATIVGNPAQYPIFQGSKDNLQYTWIYPTNPYPLNPSGFANGALNNSTSTYVGLLTKLQDPRVFVTTDPAPGLVTAGGSPTAFSSFQGGDPGAAMATLSSQNGGGVLSYINRWRYYSTFTGEPSIIIGYPEICFNIAEAINRGWLASGPLGNAEAYYTAGIQASMTSYGIPISGAMTVYSLPLGISISGPFVSSTINVNFSNYYSQSTVQYHGNDSVGLKQILQQRYIALYLHSGLEPYFTWRRTGVPAFTSGPGTGNSGRIALRYQYLSADKSSNAKNYQAAITQYGGVDDINGKMWILQ</sequence>
<dbReference type="Pfam" id="PF12771">
    <property type="entry name" value="SusD-like_2"/>
    <property type="match status" value="1"/>
</dbReference>
<dbReference type="Gene3D" id="1.25.40.390">
    <property type="match status" value="1"/>
</dbReference>
<evidence type="ECO:0008006" key="4">
    <source>
        <dbReference type="Google" id="ProtNLM"/>
    </source>
</evidence>
<keyword evidence="3" id="KW-1185">Reference proteome</keyword>
<proteinExistence type="predicted"/>
<keyword evidence="1" id="KW-0732">Signal</keyword>
<dbReference type="AlphaFoldDB" id="A0A8J2XT24"/>
<feature type="chain" id="PRO_5035230450" description="SusD/RagB family nutrient-binding outer membrane lipoprotein" evidence="1">
    <location>
        <begin position="22"/>
        <end position="524"/>
    </location>
</feature>
<dbReference type="RefSeq" id="WP_188931838.1">
    <property type="nucleotide sequence ID" value="NZ_BMJC01000002.1"/>
</dbReference>
<gene>
    <name evidence="2" type="ORF">GCM10011511_24180</name>
</gene>
<dbReference type="Proteomes" id="UP000607559">
    <property type="component" value="Unassembled WGS sequence"/>
</dbReference>
<evidence type="ECO:0000256" key="1">
    <source>
        <dbReference type="SAM" id="SignalP"/>
    </source>
</evidence>
<feature type="signal peptide" evidence="1">
    <location>
        <begin position="1"/>
        <end position="21"/>
    </location>
</feature>
<dbReference type="SUPFAM" id="SSF48452">
    <property type="entry name" value="TPR-like"/>
    <property type="match status" value="1"/>
</dbReference>
<reference evidence="2" key="1">
    <citation type="journal article" date="2014" name="Int. J. Syst. Evol. Microbiol.">
        <title>Complete genome sequence of Corynebacterium casei LMG S-19264T (=DSM 44701T), isolated from a smear-ripened cheese.</title>
        <authorList>
            <consortium name="US DOE Joint Genome Institute (JGI-PGF)"/>
            <person name="Walter F."/>
            <person name="Albersmeier A."/>
            <person name="Kalinowski J."/>
            <person name="Ruckert C."/>
        </authorList>
    </citation>
    <scope>NUCLEOTIDE SEQUENCE</scope>
    <source>
        <strain evidence="2">CGMCC 1.15448</strain>
    </source>
</reference>
<dbReference type="InterPro" id="IPR011990">
    <property type="entry name" value="TPR-like_helical_dom_sf"/>
</dbReference>
<evidence type="ECO:0000313" key="2">
    <source>
        <dbReference type="EMBL" id="GGB00019.1"/>
    </source>
</evidence>
<dbReference type="InterPro" id="IPR041662">
    <property type="entry name" value="SusD-like_2"/>
</dbReference>
<accession>A0A8J2XT24</accession>
<dbReference type="EMBL" id="BMJC01000002">
    <property type="protein sequence ID" value="GGB00019.1"/>
    <property type="molecule type" value="Genomic_DNA"/>
</dbReference>
<dbReference type="PROSITE" id="PS51257">
    <property type="entry name" value="PROKAR_LIPOPROTEIN"/>
    <property type="match status" value="1"/>
</dbReference>
<reference evidence="2" key="2">
    <citation type="submission" date="2020-09" db="EMBL/GenBank/DDBJ databases">
        <authorList>
            <person name="Sun Q."/>
            <person name="Zhou Y."/>
        </authorList>
    </citation>
    <scope>NUCLEOTIDE SEQUENCE</scope>
    <source>
        <strain evidence="2">CGMCC 1.15448</strain>
    </source>
</reference>
<organism evidence="2 3">
    <name type="scientific">Puia dinghuensis</name>
    <dbReference type="NCBI Taxonomy" id="1792502"/>
    <lineage>
        <taxon>Bacteria</taxon>
        <taxon>Pseudomonadati</taxon>
        <taxon>Bacteroidota</taxon>
        <taxon>Chitinophagia</taxon>
        <taxon>Chitinophagales</taxon>
        <taxon>Chitinophagaceae</taxon>
        <taxon>Puia</taxon>
    </lineage>
</organism>
<evidence type="ECO:0000313" key="3">
    <source>
        <dbReference type="Proteomes" id="UP000607559"/>
    </source>
</evidence>